<sequence>MDFIFKIGKSFGFFFYKMKKLILLIILILILLYIIKIAWLPELGSI</sequence>
<name>A0A1H2VRG7_9EURY</name>
<evidence type="ECO:0000313" key="2">
    <source>
        <dbReference type="EMBL" id="SDW70449.1"/>
    </source>
</evidence>
<protein>
    <submittedName>
        <fullName evidence="2">Uncharacterized protein</fullName>
    </submittedName>
</protein>
<keyword evidence="1" id="KW-0812">Transmembrane</keyword>
<gene>
    <name evidence="2" type="ORF">SAMN04515625_1456</name>
</gene>
<dbReference type="AlphaFoldDB" id="A0A1H2VRG7"/>
<dbReference type="Proteomes" id="UP000198669">
    <property type="component" value="Unassembled WGS sequence"/>
</dbReference>
<reference evidence="2 3" key="1">
    <citation type="submission" date="2016-10" db="EMBL/GenBank/DDBJ databases">
        <authorList>
            <person name="de Groot N.N."/>
        </authorList>
    </citation>
    <scope>NUCLEOTIDE SEQUENCE [LARGE SCALE GENOMIC DNA]</scope>
    <source>
        <strain evidence="2 3">Z-7982</strain>
    </source>
</reference>
<organism evidence="2 3">
    <name type="scientific">Methanohalophilus halophilus</name>
    <dbReference type="NCBI Taxonomy" id="2177"/>
    <lineage>
        <taxon>Archaea</taxon>
        <taxon>Methanobacteriati</taxon>
        <taxon>Methanobacteriota</taxon>
        <taxon>Stenosarchaea group</taxon>
        <taxon>Methanomicrobia</taxon>
        <taxon>Methanosarcinales</taxon>
        <taxon>Methanosarcinaceae</taxon>
        <taxon>Methanohalophilus</taxon>
    </lineage>
</organism>
<accession>A0A1H2VRG7</accession>
<evidence type="ECO:0000313" key="3">
    <source>
        <dbReference type="Proteomes" id="UP000198669"/>
    </source>
</evidence>
<feature type="transmembrane region" description="Helical" evidence="1">
    <location>
        <begin position="21"/>
        <end position="40"/>
    </location>
</feature>
<proteinExistence type="predicted"/>
<keyword evidence="1" id="KW-0472">Membrane</keyword>
<dbReference type="EMBL" id="FNMU01000004">
    <property type="protein sequence ID" value="SDW70449.1"/>
    <property type="molecule type" value="Genomic_DNA"/>
</dbReference>
<evidence type="ECO:0000256" key="1">
    <source>
        <dbReference type="SAM" id="Phobius"/>
    </source>
</evidence>
<keyword evidence="1" id="KW-1133">Transmembrane helix</keyword>